<dbReference type="Proteomes" id="UP000887116">
    <property type="component" value="Unassembled WGS sequence"/>
</dbReference>
<evidence type="ECO:0000313" key="3">
    <source>
        <dbReference type="Proteomes" id="UP000887116"/>
    </source>
</evidence>
<dbReference type="OrthoDB" id="6465358at2759"/>
<sequence length="117" mass="13222">MVCCCTHVKSYEHDADTSVEEGLAKLAFNALNIKRNSPNNVEKLRYENSREGSGNPESFSAVTTKFGEFNELSVFSNHSESDNISSENQASKFENPNVVQKSSKRSLRRKRLREMCV</sequence>
<dbReference type="AlphaFoldDB" id="A0A8X6LHY3"/>
<feature type="region of interest" description="Disordered" evidence="1">
    <location>
        <begin position="80"/>
        <end position="117"/>
    </location>
</feature>
<reference evidence="2" key="1">
    <citation type="submission" date="2020-07" db="EMBL/GenBank/DDBJ databases">
        <title>Multicomponent nature underlies the extraordinary mechanical properties of spider dragline silk.</title>
        <authorList>
            <person name="Kono N."/>
            <person name="Nakamura H."/>
            <person name="Mori M."/>
            <person name="Yoshida Y."/>
            <person name="Ohtoshi R."/>
            <person name="Malay A.D."/>
            <person name="Moran D.A.P."/>
            <person name="Tomita M."/>
            <person name="Numata K."/>
            <person name="Arakawa K."/>
        </authorList>
    </citation>
    <scope>NUCLEOTIDE SEQUENCE</scope>
</reference>
<feature type="compositionally biased region" description="Polar residues" evidence="1">
    <location>
        <begin position="80"/>
        <end position="100"/>
    </location>
</feature>
<comment type="caution">
    <text evidence="2">The sequence shown here is derived from an EMBL/GenBank/DDBJ whole genome shotgun (WGS) entry which is preliminary data.</text>
</comment>
<accession>A0A8X6LHY3</accession>
<feature type="compositionally biased region" description="Basic residues" evidence="1">
    <location>
        <begin position="102"/>
        <end position="117"/>
    </location>
</feature>
<dbReference type="EMBL" id="BMAO01026545">
    <property type="protein sequence ID" value="GFR10495.1"/>
    <property type="molecule type" value="Genomic_DNA"/>
</dbReference>
<evidence type="ECO:0000313" key="2">
    <source>
        <dbReference type="EMBL" id="GFR10495.1"/>
    </source>
</evidence>
<name>A0A8X6LHY3_TRICU</name>
<evidence type="ECO:0000256" key="1">
    <source>
        <dbReference type="SAM" id="MobiDB-lite"/>
    </source>
</evidence>
<organism evidence="2 3">
    <name type="scientific">Trichonephila clavata</name>
    <name type="common">Joro spider</name>
    <name type="synonym">Nephila clavata</name>
    <dbReference type="NCBI Taxonomy" id="2740835"/>
    <lineage>
        <taxon>Eukaryota</taxon>
        <taxon>Metazoa</taxon>
        <taxon>Ecdysozoa</taxon>
        <taxon>Arthropoda</taxon>
        <taxon>Chelicerata</taxon>
        <taxon>Arachnida</taxon>
        <taxon>Araneae</taxon>
        <taxon>Araneomorphae</taxon>
        <taxon>Entelegynae</taxon>
        <taxon>Araneoidea</taxon>
        <taxon>Nephilidae</taxon>
        <taxon>Trichonephila</taxon>
    </lineage>
</organism>
<protein>
    <submittedName>
        <fullName evidence="2">Uncharacterized protein</fullName>
    </submittedName>
</protein>
<proteinExistence type="predicted"/>
<keyword evidence="3" id="KW-1185">Reference proteome</keyword>
<gene>
    <name evidence="2" type="ORF">TNCT_565181</name>
</gene>